<organism evidence="2 3">
    <name type="scientific">Schistosoma mattheei</name>
    <dbReference type="NCBI Taxonomy" id="31246"/>
    <lineage>
        <taxon>Eukaryota</taxon>
        <taxon>Metazoa</taxon>
        <taxon>Spiralia</taxon>
        <taxon>Lophotrochozoa</taxon>
        <taxon>Platyhelminthes</taxon>
        <taxon>Trematoda</taxon>
        <taxon>Digenea</taxon>
        <taxon>Strigeidida</taxon>
        <taxon>Schistosomatoidea</taxon>
        <taxon>Schistosomatidae</taxon>
        <taxon>Schistosoma</taxon>
    </lineage>
</organism>
<name>A0A3P8JIS8_9TREM</name>
<gene>
    <name evidence="2" type="ORF">SMTD_LOCUS15296</name>
</gene>
<keyword evidence="3" id="KW-1185">Reference proteome</keyword>
<keyword evidence="1" id="KW-0472">Membrane</keyword>
<evidence type="ECO:0000313" key="3">
    <source>
        <dbReference type="Proteomes" id="UP000269396"/>
    </source>
</evidence>
<dbReference type="AlphaFoldDB" id="A0A3P8JIS8"/>
<dbReference type="EMBL" id="UZAL01035675">
    <property type="protein sequence ID" value="VDP68209.1"/>
    <property type="molecule type" value="Genomic_DNA"/>
</dbReference>
<sequence length="87" mass="10009">MYILHVSAPYNKTVLIFVLKIVTLILVDSFFEFHIFFNCRNPVPALRIPTFTSTSDPPCSWLVLYHSKLLLMVSGQQVLSILNRQIV</sequence>
<evidence type="ECO:0000313" key="2">
    <source>
        <dbReference type="EMBL" id="VDP68209.1"/>
    </source>
</evidence>
<accession>A0A3P8JIS8</accession>
<protein>
    <submittedName>
        <fullName evidence="2">Uncharacterized protein</fullName>
    </submittedName>
</protein>
<reference evidence="2 3" key="1">
    <citation type="submission" date="2018-11" db="EMBL/GenBank/DDBJ databases">
        <authorList>
            <consortium name="Pathogen Informatics"/>
        </authorList>
    </citation>
    <scope>NUCLEOTIDE SEQUENCE [LARGE SCALE GENOMIC DNA]</scope>
    <source>
        <strain>Denwood</strain>
        <strain evidence="3">Zambia</strain>
    </source>
</reference>
<proteinExistence type="predicted"/>
<dbReference type="Proteomes" id="UP000269396">
    <property type="component" value="Unassembled WGS sequence"/>
</dbReference>
<feature type="transmembrane region" description="Helical" evidence="1">
    <location>
        <begin position="14"/>
        <end position="37"/>
    </location>
</feature>
<evidence type="ECO:0000256" key="1">
    <source>
        <dbReference type="SAM" id="Phobius"/>
    </source>
</evidence>
<keyword evidence="1" id="KW-0812">Transmembrane</keyword>
<keyword evidence="1" id="KW-1133">Transmembrane helix</keyword>